<evidence type="ECO:0000313" key="1">
    <source>
        <dbReference type="EMBL" id="EGV91986.1"/>
    </source>
</evidence>
<dbReference type="InParanoid" id="G3GV03"/>
<dbReference type="Proteomes" id="UP000001075">
    <property type="component" value="Unassembled WGS sequence"/>
</dbReference>
<dbReference type="AlphaFoldDB" id="G3GV03"/>
<gene>
    <name evidence="1" type="ORF">I79_001529</name>
</gene>
<reference evidence="2" key="1">
    <citation type="journal article" date="2011" name="Nat. Biotechnol.">
        <title>The genomic sequence of the Chinese hamster ovary (CHO)-K1 cell line.</title>
        <authorList>
            <person name="Xu X."/>
            <person name="Nagarajan H."/>
            <person name="Lewis N.E."/>
            <person name="Pan S."/>
            <person name="Cai Z."/>
            <person name="Liu X."/>
            <person name="Chen W."/>
            <person name="Xie M."/>
            <person name="Wang W."/>
            <person name="Hammond S."/>
            <person name="Andersen M.R."/>
            <person name="Neff N."/>
            <person name="Passarelli B."/>
            <person name="Koh W."/>
            <person name="Fan H.C."/>
            <person name="Wang J."/>
            <person name="Gui Y."/>
            <person name="Lee K.H."/>
            <person name="Betenbaugh M.J."/>
            <person name="Quake S.R."/>
            <person name="Famili I."/>
            <person name="Palsson B.O."/>
            <person name="Wang J."/>
        </authorList>
    </citation>
    <scope>NUCLEOTIDE SEQUENCE [LARGE SCALE GENOMIC DNA]</scope>
    <source>
        <strain evidence="2">CHO K1 cell line</strain>
    </source>
</reference>
<dbReference type="EMBL" id="JH000034">
    <property type="protein sequence ID" value="EGV91986.1"/>
    <property type="molecule type" value="Genomic_DNA"/>
</dbReference>
<protein>
    <submittedName>
        <fullName evidence="1">Uncharacterized protein</fullName>
    </submittedName>
</protein>
<proteinExistence type="predicted"/>
<accession>G3GV03</accession>
<evidence type="ECO:0000313" key="2">
    <source>
        <dbReference type="Proteomes" id="UP000001075"/>
    </source>
</evidence>
<sequence>MAMGSHLLCVIFMTIQSLAYTFFPIRSLNIMKVSMRKSCGKQWRNGLENGLT</sequence>
<organism evidence="1 2">
    <name type="scientific">Cricetulus griseus</name>
    <name type="common">Chinese hamster</name>
    <name type="synonym">Cricetulus barabensis griseus</name>
    <dbReference type="NCBI Taxonomy" id="10029"/>
    <lineage>
        <taxon>Eukaryota</taxon>
        <taxon>Metazoa</taxon>
        <taxon>Chordata</taxon>
        <taxon>Craniata</taxon>
        <taxon>Vertebrata</taxon>
        <taxon>Euteleostomi</taxon>
        <taxon>Mammalia</taxon>
        <taxon>Eutheria</taxon>
        <taxon>Euarchontoglires</taxon>
        <taxon>Glires</taxon>
        <taxon>Rodentia</taxon>
        <taxon>Myomorpha</taxon>
        <taxon>Muroidea</taxon>
        <taxon>Cricetidae</taxon>
        <taxon>Cricetinae</taxon>
        <taxon>Cricetulus</taxon>
    </lineage>
</organism>
<name>G3GV03_CRIGR</name>